<keyword evidence="1" id="KW-0472">Membrane</keyword>
<evidence type="ECO:0000259" key="2">
    <source>
        <dbReference type="Pfam" id="PF21742"/>
    </source>
</evidence>
<dbReference type="KEGG" id="plei:Q9312_13590"/>
<evidence type="ECO:0000313" key="3">
    <source>
        <dbReference type="EMBL" id="WMS86252.1"/>
    </source>
</evidence>
<keyword evidence="1" id="KW-0812">Transmembrane</keyword>
<dbReference type="EMBL" id="CP133548">
    <property type="protein sequence ID" value="WMS86252.1"/>
    <property type="molecule type" value="Genomic_DNA"/>
</dbReference>
<gene>
    <name evidence="3" type="ORF">Q9312_13590</name>
</gene>
<evidence type="ECO:0000313" key="4">
    <source>
        <dbReference type="Proteomes" id="UP001239782"/>
    </source>
</evidence>
<feature type="transmembrane region" description="Helical" evidence="1">
    <location>
        <begin position="55"/>
        <end position="77"/>
    </location>
</feature>
<dbReference type="AlphaFoldDB" id="A0AA51RRK2"/>
<keyword evidence="4" id="KW-1185">Reference proteome</keyword>
<dbReference type="InterPro" id="IPR049220">
    <property type="entry name" value="DUF6868"/>
</dbReference>
<evidence type="ECO:0000256" key="1">
    <source>
        <dbReference type="SAM" id="Phobius"/>
    </source>
</evidence>
<accession>A0AA51RRK2</accession>
<proteinExistence type="predicted"/>
<organism evidence="3 4">
    <name type="scientific">Pleionea litopenaei</name>
    <dbReference type="NCBI Taxonomy" id="3070815"/>
    <lineage>
        <taxon>Bacteria</taxon>
        <taxon>Pseudomonadati</taxon>
        <taxon>Pseudomonadota</taxon>
        <taxon>Gammaproteobacteria</taxon>
        <taxon>Oceanospirillales</taxon>
        <taxon>Pleioneaceae</taxon>
        <taxon>Pleionea</taxon>
    </lineage>
</organism>
<feature type="domain" description="DUF6868" evidence="2">
    <location>
        <begin position="4"/>
        <end position="80"/>
    </location>
</feature>
<sequence length="83" mass="9689">MQTLDQWAEFFGWATLLNFGLLTLVTLILLALQGWMLPLHQKLFKLAEQDVRVAYFRYLANYKLFTLVFFAVPYVALKIMIAS</sequence>
<dbReference type="Pfam" id="PF21742">
    <property type="entry name" value="DUF6868"/>
    <property type="match status" value="1"/>
</dbReference>
<name>A0AA51RRK2_9GAMM</name>
<feature type="transmembrane region" description="Helical" evidence="1">
    <location>
        <begin position="12"/>
        <end position="35"/>
    </location>
</feature>
<dbReference type="RefSeq" id="WP_309201404.1">
    <property type="nucleotide sequence ID" value="NZ_CP133548.1"/>
</dbReference>
<dbReference type="Proteomes" id="UP001239782">
    <property type="component" value="Chromosome"/>
</dbReference>
<protein>
    <recommendedName>
        <fullName evidence="2">DUF6868 domain-containing protein</fullName>
    </recommendedName>
</protein>
<keyword evidence="1" id="KW-1133">Transmembrane helix</keyword>
<reference evidence="3 4" key="1">
    <citation type="submission" date="2023-08" db="EMBL/GenBank/DDBJ databases">
        <title>Pleionea litopenaei sp. nov., isolated from stomach of juvenile Litopenaeus vannamei.</title>
        <authorList>
            <person name="Rho A.M."/>
            <person name="Hwang C.Y."/>
        </authorList>
    </citation>
    <scope>NUCLEOTIDE SEQUENCE [LARGE SCALE GENOMIC DNA]</scope>
    <source>
        <strain evidence="3 4">HL-JVS1</strain>
    </source>
</reference>